<organism evidence="1 2">
    <name type="scientific">Folsomia candida</name>
    <name type="common">Springtail</name>
    <dbReference type="NCBI Taxonomy" id="158441"/>
    <lineage>
        <taxon>Eukaryota</taxon>
        <taxon>Metazoa</taxon>
        <taxon>Ecdysozoa</taxon>
        <taxon>Arthropoda</taxon>
        <taxon>Hexapoda</taxon>
        <taxon>Collembola</taxon>
        <taxon>Entomobryomorpha</taxon>
        <taxon>Isotomoidea</taxon>
        <taxon>Isotomidae</taxon>
        <taxon>Proisotominae</taxon>
        <taxon>Folsomia</taxon>
    </lineage>
</organism>
<accession>A0A226DGR0</accession>
<comment type="caution">
    <text evidence="1">The sequence shown here is derived from an EMBL/GenBank/DDBJ whole genome shotgun (WGS) entry which is preliminary data.</text>
</comment>
<keyword evidence="2" id="KW-1185">Reference proteome</keyword>
<evidence type="ECO:0000313" key="2">
    <source>
        <dbReference type="Proteomes" id="UP000198287"/>
    </source>
</evidence>
<dbReference type="EMBL" id="LNIX01000020">
    <property type="protein sequence ID" value="OXA44034.1"/>
    <property type="molecule type" value="Genomic_DNA"/>
</dbReference>
<proteinExistence type="predicted"/>
<name>A0A226DGR0_FOLCA</name>
<reference evidence="1 2" key="1">
    <citation type="submission" date="2015-12" db="EMBL/GenBank/DDBJ databases">
        <title>The genome of Folsomia candida.</title>
        <authorList>
            <person name="Faddeeva A."/>
            <person name="Derks M.F."/>
            <person name="Anvar Y."/>
            <person name="Smit S."/>
            <person name="Van Straalen N."/>
            <person name="Roelofs D."/>
        </authorList>
    </citation>
    <scope>NUCLEOTIDE SEQUENCE [LARGE SCALE GENOMIC DNA]</scope>
    <source>
        <strain evidence="1 2">VU population</strain>
        <tissue evidence="1">Whole body</tissue>
    </source>
</reference>
<dbReference type="AlphaFoldDB" id="A0A226DGR0"/>
<gene>
    <name evidence="1" type="ORF">Fcan01_21317</name>
</gene>
<protein>
    <submittedName>
        <fullName evidence="1">Uncharacterized protein</fullName>
    </submittedName>
</protein>
<sequence>MQATTCVNQLMASPEKKEILCCIQSTPDSNQPHTLPTPQAIELLWLKKLTWFSTLQPQRTEQGFTHRDGKRTKGVWMTPKSWSAVLRPRSSPATRAGKVERGVLKRVENVEQSCRISGNVLRLHFSYMTTKDSLCVW</sequence>
<evidence type="ECO:0000313" key="1">
    <source>
        <dbReference type="EMBL" id="OXA44034.1"/>
    </source>
</evidence>
<dbReference type="Proteomes" id="UP000198287">
    <property type="component" value="Unassembled WGS sequence"/>
</dbReference>